<feature type="domain" description="FAAP20 FANCA interaction" evidence="2">
    <location>
        <begin position="21"/>
        <end position="126"/>
    </location>
</feature>
<dbReference type="AlphaFoldDB" id="A0A7L0NB23"/>
<name>A0A7L0NB23_9PASS</name>
<feature type="compositionally biased region" description="Polar residues" evidence="1">
    <location>
        <begin position="118"/>
        <end position="135"/>
    </location>
</feature>
<accession>A0A7L0NB23</accession>
<protein>
    <submittedName>
        <fullName evidence="3">FAP20 protein</fullName>
    </submittedName>
</protein>
<reference evidence="3 4" key="1">
    <citation type="submission" date="2019-09" db="EMBL/GenBank/DDBJ databases">
        <title>Bird 10,000 Genomes (B10K) Project - Family phase.</title>
        <authorList>
            <person name="Zhang G."/>
        </authorList>
    </citation>
    <scope>NUCLEOTIDE SEQUENCE [LARGE SCALE GENOMIC DNA]</scope>
    <source>
        <strain evidence="3">B10K-DU-001-43</strain>
        <tissue evidence="3">Muscle</tissue>
    </source>
</reference>
<dbReference type="InterPro" id="IPR031491">
    <property type="entry name" value="FANCA_interact"/>
</dbReference>
<feature type="compositionally biased region" description="Polar residues" evidence="1">
    <location>
        <begin position="92"/>
        <end position="103"/>
    </location>
</feature>
<feature type="non-terminal residue" evidence="3">
    <location>
        <position position="1"/>
    </location>
</feature>
<feature type="region of interest" description="Disordered" evidence="1">
    <location>
        <begin position="82"/>
        <end position="145"/>
    </location>
</feature>
<dbReference type="PANTHER" id="PTHR37862:SF1">
    <property type="entry name" value="FANCONI ANEMIA CORE COMPLEX-ASSOCIATED PROTEIN 20"/>
    <property type="match status" value="1"/>
</dbReference>
<evidence type="ECO:0000256" key="1">
    <source>
        <dbReference type="SAM" id="MobiDB-lite"/>
    </source>
</evidence>
<feature type="non-terminal residue" evidence="3">
    <location>
        <position position="162"/>
    </location>
</feature>
<dbReference type="PANTHER" id="PTHR37862">
    <property type="entry name" value="FANCONI ANEMIA CORE COMPLEX-ASSOCIATED PROTEIN 20"/>
    <property type="match status" value="1"/>
</dbReference>
<evidence type="ECO:0000259" key="2">
    <source>
        <dbReference type="Pfam" id="PF15751"/>
    </source>
</evidence>
<dbReference type="Pfam" id="PF15751">
    <property type="entry name" value="FANCA_interact"/>
    <property type="match status" value="1"/>
</dbReference>
<dbReference type="EMBL" id="VXAU01002235">
    <property type="protein sequence ID" value="NXK90281.1"/>
    <property type="molecule type" value="Genomic_DNA"/>
</dbReference>
<dbReference type="InterPro" id="IPR052689">
    <property type="entry name" value="FA_core_complex_assoc"/>
</dbReference>
<dbReference type="Proteomes" id="UP000520463">
    <property type="component" value="Unassembled WGS sequence"/>
</dbReference>
<evidence type="ECO:0000313" key="4">
    <source>
        <dbReference type="Proteomes" id="UP000520463"/>
    </source>
</evidence>
<dbReference type="OrthoDB" id="10063431at2759"/>
<keyword evidence="4" id="KW-1185">Reference proteome</keyword>
<comment type="caution">
    <text evidence="3">The sequence shown here is derived from an EMBL/GenBank/DDBJ whole genome shotgun (WGS) entry which is preliminary data.</text>
</comment>
<organism evidence="3 4">
    <name type="scientific">Formicarius rufipectus</name>
    <dbReference type="NCBI Taxonomy" id="1118560"/>
    <lineage>
        <taxon>Eukaryota</taxon>
        <taxon>Metazoa</taxon>
        <taxon>Chordata</taxon>
        <taxon>Craniata</taxon>
        <taxon>Vertebrata</taxon>
        <taxon>Euteleostomi</taxon>
        <taxon>Archelosauria</taxon>
        <taxon>Archosauria</taxon>
        <taxon>Dinosauria</taxon>
        <taxon>Saurischia</taxon>
        <taxon>Theropoda</taxon>
        <taxon>Coelurosauria</taxon>
        <taxon>Aves</taxon>
        <taxon>Neognathae</taxon>
        <taxon>Neoaves</taxon>
        <taxon>Telluraves</taxon>
        <taxon>Australaves</taxon>
        <taxon>Passeriformes</taxon>
        <taxon>Formicariidae</taxon>
        <taxon>Formicarius</taxon>
    </lineage>
</organism>
<gene>
    <name evidence="3" type="primary">Faap20</name>
    <name evidence="3" type="ORF">FORRUF_R15178</name>
</gene>
<dbReference type="GO" id="GO:0043240">
    <property type="term" value="C:Fanconi anaemia nuclear complex"/>
    <property type="evidence" value="ECO:0007669"/>
    <property type="project" value="TreeGrafter"/>
</dbReference>
<evidence type="ECO:0000313" key="3">
    <source>
        <dbReference type="EMBL" id="NXK90281.1"/>
    </source>
</evidence>
<sequence>VCLHRTSTDRCSWFEKEALKECEKAWILLLKTINQDLPGTVWDTVPPLPEFVEKSAEEESPGHQEVFTVGMKDFQWVPFPAFHKGKHLNPKDLSSQQPTQSQSHESHPGQGPADKLCSSPSTAEKTCRGTGTDQAKTAVGEDTSISTLEVNPKSCKLSGHRS</sequence>
<proteinExistence type="predicted"/>